<gene>
    <name evidence="3" type="ORF">NYP18_09455</name>
</gene>
<evidence type="ECO:0000259" key="2">
    <source>
        <dbReference type="Pfam" id="PF11795"/>
    </source>
</evidence>
<reference evidence="3 4" key="1">
    <citation type="submission" date="2022-08" db="EMBL/GenBank/DDBJ databases">
        <title>YIM 101645 draft genome.</title>
        <authorList>
            <person name="Chen X."/>
        </authorList>
    </citation>
    <scope>NUCLEOTIDE SEQUENCE [LARGE SCALE GENOMIC DNA]</scope>
    <source>
        <strain evidence="3 4">YIM 101645</strain>
    </source>
</reference>
<dbReference type="EMBL" id="JANWTC010000006">
    <property type="protein sequence ID" value="MCS5479883.1"/>
    <property type="molecule type" value="Genomic_DNA"/>
</dbReference>
<feature type="domain" description="Wadjet protein JetD C-terminal" evidence="1">
    <location>
        <begin position="186"/>
        <end position="361"/>
    </location>
</feature>
<dbReference type="Pfam" id="PF09983">
    <property type="entry name" value="JetD_C"/>
    <property type="match status" value="1"/>
</dbReference>
<evidence type="ECO:0000313" key="4">
    <source>
        <dbReference type="Proteomes" id="UP001205965"/>
    </source>
</evidence>
<dbReference type="RefSeq" id="WP_259427954.1">
    <property type="nucleotide sequence ID" value="NZ_JANWTC010000006.1"/>
</dbReference>
<dbReference type="Pfam" id="PF11795">
    <property type="entry name" value="DUF3322"/>
    <property type="match status" value="1"/>
</dbReference>
<evidence type="ECO:0000259" key="1">
    <source>
        <dbReference type="Pfam" id="PF09983"/>
    </source>
</evidence>
<feature type="domain" description="DUF3322" evidence="2">
    <location>
        <begin position="5"/>
        <end position="180"/>
    </location>
</feature>
<dbReference type="Proteomes" id="UP001205965">
    <property type="component" value="Unassembled WGS sequence"/>
</dbReference>
<keyword evidence="4" id="KW-1185">Reference proteome</keyword>
<dbReference type="InterPro" id="IPR024537">
    <property type="entry name" value="DUF3322"/>
</dbReference>
<name>A0ABT2FZJ7_9CORY</name>
<organism evidence="3 4">
    <name type="scientific">Corynebacterium lemuris</name>
    <dbReference type="NCBI Taxonomy" id="1859292"/>
    <lineage>
        <taxon>Bacteria</taxon>
        <taxon>Bacillati</taxon>
        <taxon>Actinomycetota</taxon>
        <taxon>Actinomycetes</taxon>
        <taxon>Mycobacteriales</taxon>
        <taxon>Corynebacteriaceae</taxon>
        <taxon>Corynebacterium</taxon>
    </lineage>
</organism>
<dbReference type="InterPro" id="IPR014544">
    <property type="entry name" value="UCP028408"/>
</dbReference>
<accession>A0ABT2FZJ7</accession>
<sequence>MKYREDVQAQAETFYRRNHRTWLLGEFTPRTISLQPPTARDVAADGGRAVGAWLAHWAGHPGKVATVRKRLGYLGTYDVPARVVLDTPAAVAAAAGCAEEWARMVAVLDLLVDALGDEVRAPLAAQPQLWEQWSDREVSQYIDVICWLRENDTEGQFLRQLPIPGVDTKWIGDHRKAVDAVRLLQGLREKPVMVEMRTLDPALRVGDFLHVLCPVAELAVRQVVVDNIIIVENHQTFLALPPLKGTWAMFGGGYQAASLVTGLGWLAEKNVHYWGDLDSHGFDMVSRTRAVLPAMRTVLMDLDTIIHHEDLAVEGAIAQPEDTAYLTPGERRALDFLHERARERCLRIEQERLDFPWVRAQLEFHVGRA</sequence>
<protein>
    <submittedName>
        <fullName evidence="3">DUF2220 family protein</fullName>
    </submittedName>
</protein>
<proteinExistence type="predicted"/>
<dbReference type="InterPro" id="IPR024534">
    <property type="entry name" value="JetD_C"/>
</dbReference>
<comment type="caution">
    <text evidence="3">The sequence shown here is derived from an EMBL/GenBank/DDBJ whole genome shotgun (WGS) entry which is preliminary data.</text>
</comment>
<dbReference type="PIRSF" id="PIRSF028408">
    <property type="entry name" value="UCP028408"/>
    <property type="match status" value="1"/>
</dbReference>
<evidence type="ECO:0000313" key="3">
    <source>
        <dbReference type="EMBL" id="MCS5479883.1"/>
    </source>
</evidence>